<dbReference type="PROSITE" id="PS00092">
    <property type="entry name" value="N6_MTASE"/>
    <property type="match status" value="1"/>
</dbReference>
<reference evidence="10 11" key="1">
    <citation type="submission" date="2018-12" db="EMBL/GenBank/DDBJ databases">
        <title>Comparitive functional genomics of dry heat resistant strains isolated from the viking spacecraft.</title>
        <authorList>
            <person name="Seuylemezian A."/>
            <person name="Vaishampayan P."/>
        </authorList>
    </citation>
    <scope>NUCLEOTIDE SEQUENCE [LARGE SCALE GENOMIC DNA]</scope>
    <source>
        <strain evidence="10 11">M6-11</strain>
    </source>
</reference>
<dbReference type="InterPro" id="IPR025931">
    <property type="entry name" value="TaqI_C"/>
</dbReference>
<dbReference type="Gene3D" id="3.40.50.150">
    <property type="entry name" value="Vaccinia Virus protein VP39"/>
    <property type="match status" value="1"/>
</dbReference>
<dbReference type="EC" id="2.1.1.72" evidence="1"/>
<evidence type="ECO:0000313" key="10">
    <source>
        <dbReference type="EMBL" id="RSK36620.1"/>
    </source>
</evidence>
<dbReference type="PANTHER" id="PTHR33841:SF6">
    <property type="entry name" value="TYPE II METHYLTRANSFERASE M.HINDII"/>
    <property type="match status" value="1"/>
</dbReference>
<dbReference type="InterPro" id="IPR023135">
    <property type="entry name" value="N6_DNA_MeTrfase_TaqI_C"/>
</dbReference>
<dbReference type="SUPFAM" id="SSF53335">
    <property type="entry name" value="S-adenosyl-L-methionine-dependent methyltransferases"/>
    <property type="match status" value="1"/>
</dbReference>
<protein>
    <recommendedName>
        <fullName evidence="1">site-specific DNA-methyltransferase (adenine-specific)</fullName>
        <ecNumber evidence="1">2.1.1.72</ecNumber>
    </recommendedName>
</protein>
<evidence type="ECO:0000256" key="7">
    <source>
        <dbReference type="ARBA" id="ARBA00047942"/>
    </source>
</evidence>
<keyword evidence="3" id="KW-0808">Transferase</keyword>
<keyword evidence="6" id="KW-0238">DNA-binding</keyword>
<keyword evidence="4" id="KW-0949">S-adenosyl-L-methionine</keyword>
<dbReference type="Gene3D" id="3.90.220.10">
    <property type="entry name" value="Adenine-n6-DNA-methyltransferase Taqi, Chain A, domain 2"/>
    <property type="match status" value="1"/>
</dbReference>
<gene>
    <name evidence="10" type="ORF">EJA12_02410</name>
</gene>
<dbReference type="EMBL" id="RWGW01000003">
    <property type="protein sequence ID" value="RSK36620.1"/>
    <property type="molecule type" value="Genomic_DNA"/>
</dbReference>
<evidence type="ECO:0000259" key="8">
    <source>
        <dbReference type="Pfam" id="PF07669"/>
    </source>
</evidence>
<dbReference type="InterPro" id="IPR011639">
    <property type="entry name" value="MethylTrfase_TaqI-like_dom"/>
</dbReference>
<dbReference type="Pfam" id="PF07669">
    <property type="entry name" value="Eco57I"/>
    <property type="match status" value="1"/>
</dbReference>
<evidence type="ECO:0000259" key="9">
    <source>
        <dbReference type="Pfam" id="PF12950"/>
    </source>
</evidence>
<organism evidence="10 11">
    <name type="scientific">Bhargavaea beijingensis</name>
    <dbReference type="NCBI Taxonomy" id="426756"/>
    <lineage>
        <taxon>Bacteria</taxon>
        <taxon>Bacillati</taxon>
        <taxon>Bacillota</taxon>
        <taxon>Bacilli</taxon>
        <taxon>Bacillales</taxon>
        <taxon>Caryophanaceae</taxon>
        <taxon>Bhargavaea</taxon>
    </lineage>
</organism>
<dbReference type="InterPro" id="IPR029063">
    <property type="entry name" value="SAM-dependent_MTases_sf"/>
</dbReference>
<keyword evidence="2" id="KW-0489">Methyltransferase</keyword>
<dbReference type="PANTHER" id="PTHR33841">
    <property type="entry name" value="DNA METHYLTRANSFERASE YEEA-RELATED"/>
    <property type="match status" value="1"/>
</dbReference>
<comment type="catalytic activity">
    <reaction evidence="7">
        <text>a 2'-deoxyadenosine in DNA + S-adenosyl-L-methionine = an N(6)-methyl-2'-deoxyadenosine in DNA + S-adenosyl-L-homocysteine + H(+)</text>
        <dbReference type="Rhea" id="RHEA:15197"/>
        <dbReference type="Rhea" id="RHEA-COMP:12418"/>
        <dbReference type="Rhea" id="RHEA-COMP:12419"/>
        <dbReference type="ChEBI" id="CHEBI:15378"/>
        <dbReference type="ChEBI" id="CHEBI:57856"/>
        <dbReference type="ChEBI" id="CHEBI:59789"/>
        <dbReference type="ChEBI" id="CHEBI:90615"/>
        <dbReference type="ChEBI" id="CHEBI:90616"/>
        <dbReference type="EC" id="2.1.1.72"/>
    </reaction>
</comment>
<sequence length="1094" mass="129260">MLNKERLISELKMIHKKVVVVYKQIFEYKYLNDSNFQKLIDTQYQKENKNTKGEKKIWNESYFHRSAYTLLNKILFIRICEDKGFMLNDEDKVMGEEVNHNAGQKLSMIGLQKWTNLISNYSLTELMKFAFKDMNKSYSNISLYKEDMYDWLIPKHDDIALKFTDTESFLNTPYKDFEFLLKEIIEILDTSRYDFGESADNVLGDVYEKFMDRETRKALGQFYTPDFVIEYILGKTVKNADIVTNPFIKVLDPACGSGHFLIMAYDLLKKKFMNGLSQLRTKYANTKYEIKVGDSTYFVSGQEYWTERYLHYHLLKHCIFGADIDGFALQITTINLLLKDLDNFITDELNIIEGDSLVRWEKDYEWEKLANDLKSGDLLLEVEYKDRNGQEKTLSPSFDEAYDLVRKGSFWSNDFDYIIGNPPYGLVFDSGYKAFLENNYGTFQRNNDIYVAFISRGLEVLKTNSKLSYIVPNSYLNGPYFKRLRKEILTNTKINELVDYGNNPVFDDANVYSSIFNISKESNLTEEYEFNFINVIKSNETFNYSSKLMSSLKINRDSFKPNKNSLTEKLYSVEKTVDDLCFVKDVGFNYWTVGRGKKRGDSIGARVLYNSEEKENRDDIPFIKGRDITKRGIRFSNNYLKSNYRDLLNENDVFRFSPEFLSVPKKIVYRQTSNKIIAYIDEDGHFLDKTVHVILFKDKAYEKLYSYEYMYFLLNSNLFDYLYKNLNDEEGRAFAQIKTYNIKKLPVPELNKDKINLIREKYSNLFRNNFYTFDLKEKRIIERFYEKQVVQDHRKIEQLLFEEEFNYDLYEYYNLNISEVREIEKSNDLNWENKLENKFALDESSINPSEILYYKIKNRDKFVEELSTILPPKKFMEEHVSGDKSISELASEYNVEEVTILLLRELYANKYGGNQPWEFYNLNGLITLINKYLSEMVLINIKDKRQYVSTTGSLEVLYESLSNVDELIDVLKLYQQNKKAEVLIKQILDENSDTFSKFLKDKMENKKTKDFVKYDTGVYGVSDWSDEVHKKYFIDAINYFTSSKEDNFADTVFSKVKITKKKAETALKFLHVLDFEDKEDYLEILTDKVSKAFD</sequence>
<comment type="caution">
    <text evidence="10">The sequence shown here is derived from an EMBL/GenBank/DDBJ whole genome shotgun (WGS) entry which is preliminary data.</text>
</comment>
<evidence type="ECO:0000256" key="6">
    <source>
        <dbReference type="ARBA" id="ARBA00023125"/>
    </source>
</evidence>
<evidence type="ECO:0000256" key="1">
    <source>
        <dbReference type="ARBA" id="ARBA00011900"/>
    </source>
</evidence>
<dbReference type="Pfam" id="PF12950">
    <property type="entry name" value="TaqI_C"/>
    <property type="match status" value="1"/>
</dbReference>
<dbReference type="Proteomes" id="UP000272481">
    <property type="component" value="Unassembled WGS sequence"/>
</dbReference>
<name>A0ABX9ZFU1_9BACL</name>
<feature type="domain" description="Type II methyltransferase M.TaqI-like" evidence="8">
    <location>
        <begin position="317"/>
        <end position="506"/>
    </location>
</feature>
<evidence type="ECO:0000313" key="11">
    <source>
        <dbReference type="Proteomes" id="UP000272481"/>
    </source>
</evidence>
<dbReference type="PRINTS" id="PR00507">
    <property type="entry name" value="N12N6MTFRASE"/>
</dbReference>
<accession>A0ABX9ZFU1</accession>
<keyword evidence="5" id="KW-0680">Restriction system</keyword>
<evidence type="ECO:0000256" key="5">
    <source>
        <dbReference type="ARBA" id="ARBA00022747"/>
    </source>
</evidence>
<feature type="domain" description="TaqI-like C-terminal specificity" evidence="9">
    <location>
        <begin position="621"/>
        <end position="747"/>
    </location>
</feature>
<evidence type="ECO:0000256" key="4">
    <source>
        <dbReference type="ARBA" id="ARBA00022691"/>
    </source>
</evidence>
<evidence type="ECO:0000256" key="2">
    <source>
        <dbReference type="ARBA" id="ARBA00022603"/>
    </source>
</evidence>
<proteinExistence type="predicted"/>
<keyword evidence="11" id="KW-1185">Reference proteome</keyword>
<dbReference type="InterPro" id="IPR050953">
    <property type="entry name" value="N4_N6_ade-DNA_methylase"/>
</dbReference>
<dbReference type="RefSeq" id="WP_125903401.1">
    <property type="nucleotide sequence ID" value="NZ_RWGW01000003.1"/>
</dbReference>
<dbReference type="InterPro" id="IPR002052">
    <property type="entry name" value="DNA_methylase_N6_adenine_CS"/>
</dbReference>
<evidence type="ECO:0000256" key="3">
    <source>
        <dbReference type="ARBA" id="ARBA00022679"/>
    </source>
</evidence>